<evidence type="ECO:0000313" key="3">
    <source>
        <dbReference type="Proteomes" id="UP000295621"/>
    </source>
</evidence>
<feature type="compositionally biased region" description="Gly residues" evidence="1">
    <location>
        <begin position="68"/>
        <end position="77"/>
    </location>
</feature>
<keyword evidence="3" id="KW-1185">Reference proteome</keyword>
<feature type="compositionally biased region" description="Low complexity" evidence="1">
    <location>
        <begin position="16"/>
        <end position="38"/>
    </location>
</feature>
<name>A0A4R4RWZ3_9ACTN</name>
<dbReference type="RefSeq" id="WP_131980662.1">
    <property type="nucleotide sequence ID" value="NZ_SMKL01000011.1"/>
</dbReference>
<sequence>MAVAMVLVCAVAACSGDGDSSGAAGATETAAAPGTSGTVPGAEPADPNATDGQDAGGRPTGAPSDGGTPPGSGGASEGDGSEVIPDPQETAPRLDELYEDPPAAAPLAQVPADGSASGALVDGFPVDVIDLVPDAEVTSSAVSAEGSRVQISLEATAPVSPEEVLGHYRSRFVAGGFAEAAVPSVAGTTAAAFSRSGDALVVSSRTDGDETLFSVTGVLVAQG</sequence>
<dbReference type="OrthoDB" id="5118692at2"/>
<accession>A0A4R4RWZ3</accession>
<dbReference type="AlphaFoldDB" id="A0A4R4RWZ3"/>
<organism evidence="2 3">
    <name type="scientific">Jiangella ureilytica</name>
    <dbReference type="NCBI Taxonomy" id="2530374"/>
    <lineage>
        <taxon>Bacteria</taxon>
        <taxon>Bacillati</taxon>
        <taxon>Actinomycetota</taxon>
        <taxon>Actinomycetes</taxon>
        <taxon>Jiangellales</taxon>
        <taxon>Jiangellaceae</taxon>
        <taxon>Jiangella</taxon>
    </lineage>
</organism>
<evidence type="ECO:0000313" key="2">
    <source>
        <dbReference type="EMBL" id="TDC53133.1"/>
    </source>
</evidence>
<comment type="caution">
    <text evidence="2">The sequence shown here is derived from an EMBL/GenBank/DDBJ whole genome shotgun (WGS) entry which is preliminary data.</text>
</comment>
<proteinExistence type="predicted"/>
<reference evidence="2 3" key="1">
    <citation type="submission" date="2019-02" db="EMBL/GenBank/DDBJ databases">
        <title>Draft genome sequences of novel Actinobacteria.</title>
        <authorList>
            <person name="Sahin N."/>
            <person name="Ay H."/>
            <person name="Saygin H."/>
        </authorList>
    </citation>
    <scope>NUCLEOTIDE SEQUENCE [LARGE SCALE GENOMIC DNA]</scope>
    <source>
        <strain evidence="2 3">KC603</strain>
    </source>
</reference>
<dbReference type="Proteomes" id="UP000295621">
    <property type="component" value="Unassembled WGS sequence"/>
</dbReference>
<evidence type="ECO:0000256" key="1">
    <source>
        <dbReference type="SAM" id="MobiDB-lite"/>
    </source>
</evidence>
<dbReference type="EMBL" id="SMKL01000011">
    <property type="protein sequence ID" value="TDC53133.1"/>
    <property type="molecule type" value="Genomic_DNA"/>
</dbReference>
<protein>
    <submittedName>
        <fullName evidence="2">Uncharacterized protein</fullName>
    </submittedName>
</protein>
<gene>
    <name evidence="2" type="ORF">E1212_06865</name>
</gene>
<feature type="region of interest" description="Disordered" evidence="1">
    <location>
        <begin position="16"/>
        <end position="88"/>
    </location>
</feature>